<evidence type="ECO:0000313" key="3">
    <source>
        <dbReference type="EMBL" id="CAG8691490.1"/>
    </source>
</evidence>
<dbReference type="Gene3D" id="1.10.510.10">
    <property type="entry name" value="Transferase(Phosphotransferase) domain 1"/>
    <property type="match status" value="1"/>
</dbReference>
<sequence>NKTVPNVDGTLKEIMFKNSLPWVPFNELKNIQEVQLDMDIIKYSAEWTYPHKSGVRIRKVRLDLLTGSVDADRRTMYDYYQEHCDYDAQFSLAVINGMRPNIIENIVQSYSDLMKRCWDDDPQKRPSASKICNILTNWKNNMAKFYDFESVNYDESDEDEYKLYDVGDIIPILCEKNELPPHTPLNLYEEIKLNLIEEMKLSLTFQQSEIQNGDIICFQKVLTAEKIQKHTAAGYILHIPKFYQSLYIRVVVLFKPIHKDQKQKSQFALVLNREYTYDENKKKNQDNRLNLQLNVKSEMVNKEINIVEVVTNFSADKILSENQNENMTELYGSYGYNRPGAIFSIPLAYPYLKDQIIGPDYRIIQCDQIDSLGSWQDHWCAHHQRRLFLTWLKEQKEKSIQQQIEPAAVKNIKSDMVNKEINIVE</sequence>
<feature type="domain" description="Ubiquitin carboxyl-terminal hydrolase 7 ICP0-binding" evidence="2">
    <location>
        <begin position="165"/>
        <end position="281"/>
    </location>
</feature>
<organism evidence="3 4">
    <name type="scientific">Gigaspora margarita</name>
    <dbReference type="NCBI Taxonomy" id="4874"/>
    <lineage>
        <taxon>Eukaryota</taxon>
        <taxon>Fungi</taxon>
        <taxon>Fungi incertae sedis</taxon>
        <taxon>Mucoromycota</taxon>
        <taxon>Glomeromycotina</taxon>
        <taxon>Glomeromycetes</taxon>
        <taxon>Diversisporales</taxon>
        <taxon>Gigasporaceae</taxon>
        <taxon>Gigaspora</taxon>
    </lineage>
</organism>
<name>A0ABN7UXQ8_GIGMA</name>
<accession>A0ABN7UXQ8</accession>
<dbReference type="Pfam" id="PF12436">
    <property type="entry name" value="USP7_ICP0_bdg"/>
    <property type="match status" value="1"/>
</dbReference>
<feature type="non-terminal residue" evidence="3">
    <location>
        <position position="425"/>
    </location>
</feature>
<dbReference type="Proteomes" id="UP000789901">
    <property type="component" value="Unassembled WGS sequence"/>
</dbReference>
<dbReference type="EMBL" id="CAJVQB010006782">
    <property type="protein sequence ID" value="CAG8691490.1"/>
    <property type="molecule type" value="Genomic_DNA"/>
</dbReference>
<evidence type="ECO:0000256" key="1">
    <source>
        <dbReference type="ARBA" id="ARBA00022786"/>
    </source>
</evidence>
<keyword evidence="4" id="KW-1185">Reference proteome</keyword>
<dbReference type="Gene3D" id="3.10.20.90">
    <property type="entry name" value="Phosphatidylinositol 3-kinase Catalytic Subunit, Chain A, domain 1"/>
    <property type="match status" value="1"/>
</dbReference>
<protein>
    <submittedName>
        <fullName evidence="3">40065_t:CDS:1</fullName>
    </submittedName>
</protein>
<comment type="caution">
    <text evidence="3">The sequence shown here is derived from an EMBL/GenBank/DDBJ whole genome shotgun (WGS) entry which is preliminary data.</text>
</comment>
<dbReference type="InterPro" id="IPR011009">
    <property type="entry name" value="Kinase-like_dom_sf"/>
</dbReference>
<reference evidence="3 4" key="1">
    <citation type="submission" date="2021-06" db="EMBL/GenBank/DDBJ databases">
        <authorList>
            <person name="Kallberg Y."/>
            <person name="Tangrot J."/>
            <person name="Rosling A."/>
        </authorList>
    </citation>
    <scope>NUCLEOTIDE SEQUENCE [LARGE SCALE GENOMIC DNA]</scope>
    <source>
        <strain evidence="3 4">120-4 pot B 10/14</strain>
    </source>
</reference>
<evidence type="ECO:0000259" key="2">
    <source>
        <dbReference type="Pfam" id="PF12436"/>
    </source>
</evidence>
<keyword evidence="1" id="KW-0833">Ubl conjugation pathway</keyword>
<dbReference type="InterPro" id="IPR024729">
    <property type="entry name" value="USP7_ICP0-binding_dom"/>
</dbReference>
<gene>
    <name evidence="3" type="ORF">GMARGA_LOCUS11547</name>
</gene>
<feature type="non-terminal residue" evidence="3">
    <location>
        <position position="1"/>
    </location>
</feature>
<evidence type="ECO:0000313" key="4">
    <source>
        <dbReference type="Proteomes" id="UP000789901"/>
    </source>
</evidence>
<proteinExistence type="predicted"/>
<dbReference type="SUPFAM" id="SSF56112">
    <property type="entry name" value="Protein kinase-like (PK-like)"/>
    <property type="match status" value="1"/>
</dbReference>